<reference evidence="2" key="1">
    <citation type="journal article" date="2013" name="Genome Biol.">
        <title>Draft genome of the mountain pine beetle, Dendroctonus ponderosae Hopkins, a major forest pest.</title>
        <authorList>
            <person name="Keeling C.I."/>
            <person name="Yuen M.M."/>
            <person name="Liao N.Y."/>
            <person name="Docking T.R."/>
            <person name="Chan S.K."/>
            <person name="Taylor G.A."/>
            <person name="Palmquist D.L."/>
            <person name="Jackman S.D."/>
            <person name="Nguyen A."/>
            <person name="Li M."/>
            <person name="Henderson H."/>
            <person name="Janes J.K."/>
            <person name="Zhao Y."/>
            <person name="Pandoh P."/>
            <person name="Moore R."/>
            <person name="Sperling F.A."/>
            <person name="Huber D.P."/>
            <person name="Birol I."/>
            <person name="Jones S.J."/>
            <person name="Bohlmann J."/>
        </authorList>
    </citation>
    <scope>NUCLEOTIDE SEQUENCE</scope>
</reference>
<evidence type="ECO:0000313" key="1">
    <source>
        <dbReference type="EnsemblMetazoa" id="XP_019773786.1"/>
    </source>
</evidence>
<dbReference type="GO" id="GO:0051959">
    <property type="term" value="F:dynein light intermediate chain binding"/>
    <property type="evidence" value="ECO:0007669"/>
    <property type="project" value="InterPro"/>
</dbReference>
<evidence type="ECO:0008006" key="3">
    <source>
        <dbReference type="Google" id="ProtNLM"/>
    </source>
</evidence>
<proteinExistence type="predicted"/>
<organism evidence="1 2">
    <name type="scientific">Dendroctonus ponderosae</name>
    <name type="common">Mountain pine beetle</name>
    <dbReference type="NCBI Taxonomy" id="77166"/>
    <lineage>
        <taxon>Eukaryota</taxon>
        <taxon>Metazoa</taxon>
        <taxon>Ecdysozoa</taxon>
        <taxon>Arthropoda</taxon>
        <taxon>Hexapoda</taxon>
        <taxon>Insecta</taxon>
        <taxon>Pterygota</taxon>
        <taxon>Neoptera</taxon>
        <taxon>Endopterygota</taxon>
        <taxon>Coleoptera</taxon>
        <taxon>Polyphaga</taxon>
        <taxon>Cucujiformia</taxon>
        <taxon>Curculionidae</taxon>
        <taxon>Scolytinae</taxon>
        <taxon>Dendroctonus</taxon>
    </lineage>
</organism>
<accession>A0AAR5QKR8</accession>
<dbReference type="GO" id="GO:0030286">
    <property type="term" value="C:dynein complex"/>
    <property type="evidence" value="ECO:0007669"/>
    <property type="project" value="InterPro"/>
</dbReference>
<dbReference type="Proteomes" id="UP000019118">
    <property type="component" value="Unassembled WGS sequence"/>
</dbReference>
<protein>
    <recommendedName>
        <fullName evidence="3">Dynein heavy chain linker domain-containing protein</fullName>
    </recommendedName>
</protein>
<dbReference type="InterPro" id="IPR026983">
    <property type="entry name" value="DHC"/>
</dbReference>
<dbReference type="GO" id="GO:0007018">
    <property type="term" value="P:microtubule-based movement"/>
    <property type="evidence" value="ECO:0007669"/>
    <property type="project" value="InterPro"/>
</dbReference>
<dbReference type="PANTHER" id="PTHR22878:SF71">
    <property type="entry name" value="DYNEIN, AXONEMAL, HEAVY CHAIN 3"/>
    <property type="match status" value="1"/>
</dbReference>
<keyword evidence="2" id="KW-1185">Reference proteome</keyword>
<dbReference type="GO" id="GO:0045505">
    <property type="term" value="F:dynein intermediate chain binding"/>
    <property type="evidence" value="ECO:0007669"/>
    <property type="project" value="InterPro"/>
</dbReference>
<dbReference type="EnsemblMetazoa" id="XM_019918227.1">
    <property type="protein sequence ID" value="XP_019773786.1"/>
    <property type="gene ID" value="LOC109546990"/>
</dbReference>
<reference evidence="1" key="2">
    <citation type="submission" date="2024-08" db="UniProtKB">
        <authorList>
            <consortium name="EnsemblMetazoa"/>
        </authorList>
    </citation>
    <scope>IDENTIFICATION</scope>
</reference>
<dbReference type="AlphaFoldDB" id="A0AAR5QKR8"/>
<dbReference type="PANTHER" id="PTHR22878">
    <property type="entry name" value="DYNEIN HEAVY CHAIN 6, AXONEMAL-LIKE-RELATED"/>
    <property type="match status" value="1"/>
</dbReference>
<sequence>KLAALQAILPKDPDEQKAYLYETIRKEMMPVNRSDIERIVYYLTEGIDPKDIPPYNQHLLDRAGLKIPEKYQILKCFKQMQSSHLSEVIKWYCIYMRYNMLFYVLHDPAEWKRLRLESSPKFFPVLMIRAPVTWHSQYCISRQYLERHYFNGNIIVRKIRDLWFERYNEMLILPLTTLVSQFALDPSDFEATVAKSCEASRNILVANWLPECADIFLEFKKNWWQYVPKKATDSCDLVDKFFRCVNMLLSKQLRSLVMRSLEAFKNLLVTFKQGNDYEGEYYDLALTNLPILNVEALPIVGTNQLVLNPPLNSVKEMLVRCLEKILEVNKGILKIENIMFPEKAHQQTYLYSVYENEEPVLRIFDEVSDAFDANLVGPEKYLVLYDKYAYILNGEAERELHEFFGIVPFPFLKDFSKKISRYEEIKNEIIDLRRSIPLNMITLACE</sequence>
<evidence type="ECO:0000313" key="2">
    <source>
        <dbReference type="Proteomes" id="UP000019118"/>
    </source>
</evidence>
<name>A0AAR5QKR8_DENPD</name>